<dbReference type="Pfam" id="PF01551">
    <property type="entry name" value="Peptidase_M23"/>
    <property type="match status" value="1"/>
</dbReference>
<reference evidence="4 5" key="1">
    <citation type="journal article" date="2016" name="Nat. Commun.">
        <title>Thousands of microbial genomes shed light on interconnected biogeochemical processes in an aquifer system.</title>
        <authorList>
            <person name="Anantharaman K."/>
            <person name="Brown C.T."/>
            <person name="Hug L.A."/>
            <person name="Sharon I."/>
            <person name="Castelle C.J."/>
            <person name="Probst A.J."/>
            <person name="Thomas B.C."/>
            <person name="Singh A."/>
            <person name="Wilkins M.J."/>
            <person name="Karaoz U."/>
            <person name="Brodie E.L."/>
            <person name="Williams K.H."/>
            <person name="Hubbard S.S."/>
            <person name="Banfield J.F."/>
        </authorList>
    </citation>
    <scope>NUCLEOTIDE SEQUENCE [LARGE SCALE GENOMIC DNA]</scope>
</reference>
<dbReference type="CDD" id="cd12797">
    <property type="entry name" value="M23_peptidase"/>
    <property type="match status" value="1"/>
</dbReference>
<dbReference type="InterPro" id="IPR050570">
    <property type="entry name" value="Cell_wall_metabolism_enzyme"/>
</dbReference>
<dbReference type="AlphaFoldDB" id="A0A1F5YRN6"/>
<feature type="coiled-coil region" evidence="1">
    <location>
        <begin position="59"/>
        <end position="93"/>
    </location>
</feature>
<organism evidence="4 5">
    <name type="scientific">Candidatus Glassbacteria bacterium RIFCSPLOWO2_12_FULL_58_11</name>
    <dbReference type="NCBI Taxonomy" id="1817867"/>
    <lineage>
        <taxon>Bacteria</taxon>
        <taxon>Candidatus Glassiibacteriota</taxon>
    </lineage>
</organism>
<dbReference type="STRING" id="1817867.A3F83_06665"/>
<dbReference type="EMBL" id="MFIX01000169">
    <property type="protein sequence ID" value="OGG02849.1"/>
    <property type="molecule type" value="Genomic_DNA"/>
</dbReference>
<keyword evidence="2" id="KW-0812">Transmembrane</keyword>
<accession>A0A1F5YRN6</accession>
<comment type="caution">
    <text evidence="4">The sequence shown here is derived from an EMBL/GenBank/DDBJ whole genome shotgun (WGS) entry which is preliminary data.</text>
</comment>
<sequence length="306" mass="34365">MPFKDLTVLVVPHNEIQVHRFKISRWLLVSGSVVCLAFISCLGYLILTSYNKNFDYLKYINLQRENRILTQKLEGVENNIAEMNTKVGELMEENQVFRRIAGLEVLDEQVKEVGIGGTFVGNYDELFEINGPLAKKIYKQEDQIDVLLRKSKLIDQSLQEAIQSLEASSDKWTHTPSIMPTKGYISSFFGRRSHPIYHVMQPHNGIDISCGAGAPIIAPADGIVTVVKNQIGYGLTEVVDHGYGYTTRYAHMSKSNVRVGQKVSRGDVIGFVGHSGITTGPNLHYEVYVDEVPKDPMNFILDNYVP</sequence>
<dbReference type="Proteomes" id="UP000179129">
    <property type="component" value="Unassembled WGS sequence"/>
</dbReference>
<dbReference type="GO" id="GO:0004222">
    <property type="term" value="F:metalloendopeptidase activity"/>
    <property type="evidence" value="ECO:0007669"/>
    <property type="project" value="TreeGrafter"/>
</dbReference>
<keyword evidence="2" id="KW-0472">Membrane</keyword>
<dbReference type="PANTHER" id="PTHR21666">
    <property type="entry name" value="PEPTIDASE-RELATED"/>
    <property type="match status" value="1"/>
</dbReference>
<dbReference type="InterPro" id="IPR011055">
    <property type="entry name" value="Dup_hybrid_motif"/>
</dbReference>
<evidence type="ECO:0000313" key="5">
    <source>
        <dbReference type="Proteomes" id="UP000179129"/>
    </source>
</evidence>
<evidence type="ECO:0000256" key="2">
    <source>
        <dbReference type="SAM" id="Phobius"/>
    </source>
</evidence>
<proteinExistence type="predicted"/>
<dbReference type="PANTHER" id="PTHR21666:SF286">
    <property type="entry name" value="LIPOPROTEIN NLPD"/>
    <property type="match status" value="1"/>
</dbReference>
<protein>
    <recommendedName>
        <fullName evidence="3">M23ase beta-sheet core domain-containing protein</fullName>
    </recommendedName>
</protein>
<name>A0A1F5YRN6_9BACT</name>
<dbReference type="InterPro" id="IPR016047">
    <property type="entry name" value="M23ase_b-sheet_dom"/>
</dbReference>
<evidence type="ECO:0000313" key="4">
    <source>
        <dbReference type="EMBL" id="OGG02849.1"/>
    </source>
</evidence>
<dbReference type="SUPFAM" id="SSF51261">
    <property type="entry name" value="Duplicated hybrid motif"/>
    <property type="match status" value="1"/>
</dbReference>
<keyword evidence="1" id="KW-0175">Coiled coil</keyword>
<evidence type="ECO:0000256" key="1">
    <source>
        <dbReference type="SAM" id="Coils"/>
    </source>
</evidence>
<dbReference type="Gene3D" id="2.70.70.10">
    <property type="entry name" value="Glucose Permease (Domain IIA)"/>
    <property type="match status" value="1"/>
</dbReference>
<evidence type="ECO:0000259" key="3">
    <source>
        <dbReference type="Pfam" id="PF01551"/>
    </source>
</evidence>
<keyword evidence="2" id="KW-1133">Transmembrane helix</keyword>
<gene>
    <name evidence="4" type="ORF">A3F83_06665</name>
</gene>
<feature type="transmembrane region" description="Helical" evidence="2">
    <location>
        <begin position="26"/>
        <end position="47"/>
    </location>
</feature>
<feature type="domain" description="M23ase beta-sheet core" evidence="3">
    <location>
        <begin position="202"/>
        <end position="296"/>
    </location>
</feature>